<dbReference type="AlphaFoldDB" id="Q9H3J1"/>
<evidence type="ECO:0000313" key="2">
    <source>
        <dbReference type="EMBL" id="AAG43152.1"/>
    </source>
</evidence>
<dbReference type="EMBL" id="AF063593">
    <property type="protein sequence ID" value="AAG43152.1"/>
    <property type="molecule type" value="mRNA"/>
</dbReference>
<sequence>MAWLCPPGATSPQDQTSPHPAHSCWTARAITCSTGCQCCVYSSHSPPFPSACPAAPGPRVDAGAVAAPLEGFHL</sequence>
<protein>
    <submittedName>
        <fullName evidence="2">Brain my035 protein</fullName>
    </submittedName>
</protein>
<organism evidence="2">
    <name type="scientific">Homo sapiens</name>
    <name type="common">Human</name>
    <dbReference type="NCBI Taxonomy" id="9606"/>
    <lineage>
        <taxon>Eukaryota</taxon>
        <taxon>Metazoa</taxon>
        <taxon>Chordata</taxon>
        <taxon>Craniata</taxon>
        <taxon>Vertebrata</taxon>
        <taxon>Euteleostomi</taxon>
        <taxon>Mammalia</taxon>
        <taxon>Eutheria</taxon>
        <taxon>Euarchontoglires</taxon>
        <taxon>Primates</taxon>
        <taxon>Haplorrhini</taxon>
        <taxon>Catarrhini</taxon>
        <taxon>Hominidae</taxon>
        <taxon>Homo</taxon>
    </lineage>
</organism>
<proteinExistence type="evidence at transcript level"/>
<accession>Q9H3J1</accession>
<feature type="region of interest" description="Disordered" evidence="1">
    <location>
        <begin position="1"/>
        <end position="21"/>
    </location>
</feature>
<evidence type="ECO:0000256" key="1">
    <source>
        <dbReference type="SAM" id="MobiDB-lite"/>
    </source>
</evidence>
<name>Q9H3J1_HUMAN</name>
<reference evidence="2" key="1">
    <citation type="submission" date="1998-05" db="EMBL/GenBank/DDBJ databases">
        <authorList>
            <person name="Mao Y.M."/>
            <person name="Xie Y."/>
            <person name="Zheng Z.H."/>
        </authorList>
    </citation>
    <scope>NUCLEOTIDE SEQUENCE</scope>
    <source>
        <tissue evidence="2">Brain</tissue>
    </source>
</reference>